<accession>A0A384ZWL1</accession>
<gene>
    <name evidence="1" type="ORF">JA13_216</name>
</gene>
<reference evidence="1 2" key="1">
    <citation type="journal article" date="2018" name="Front. Microbiol.">
        <title>Jumbo Bacteriophages Are Represented Within an Increasing Diversity of Environmental Viruses Infecting the Emerging Phytopathogen, Dickeya solani.</title>
        <authorList>
            <person name="Day A.W."/>
            <person name="Ahn J."/>
            <person name="Salmond G.P.C."/>
        </authorList>
    </citation>
    <scope>NUCLEOTIDE SEQUENCE [LARGE SCALE GENOMIC DNA]</scope>
</reference>
<name>A0A384ZWL1_9CAUD</name>
<sequence length="105" mass="12095">MTCSHIPIPLSVSPLDSFMRKHIIERIHQHLEEIKEYDSIRDCGFSHEPVKFAENVLIDDDFLSLLPSDAIKQLTAEQIENIRGRIAKRIVVSSNGKEFEISMEF</sequence>
<dbReference type="Proteomes" id="UP000263742">
    <property type="component" value="Segment"/>
</dbReference>
<evidence type="ECO:0000313" key="2">
    <source>
        <dbReference type="Proteomes" id="UP000263742"/>
    </source>
</evidence>
<organism evidence="1 2">
    <name type="scientific">Dickeya phage vB_DsoM_JA13</name>
    <dbReference type="NCBI Taxonomy" id="2283030"/>
    <lineage>
        <taxon>Viruses</taxon>
        <taxon>Duplodnaviria</taxon>
        <taxon>Heunggongvirae</taxon>
        <taxon>Uroviricota</taxon>
        <taxon>Caudoviricetes</taxon>
        <taxon>Salmondvirus</taxon>
        <taxon>Salmondvirus JA11</taxon>
    </lineage>
</organism>
<protein>
    <submittedName>
        <fullName evidence="1">Uncharacterized protein</fullName>
    </submittedName>
</protein>
<dbReference type="EMBL" id="MH460460">
    <property type="protein sequence ID" value="AXG66619.1"/>
    <property type="molecule type" value="Genomic_DNA"/>
</dbReference>
<proteinExistence type="predicted"/>
<evidence type="ECO:0000313" key="1">
    <source>
        <dbReference type="EMBL" id="AXG66619.1"/>
    </source>
</evidence>